<keyword evidence="1 2" id="KW-0732">Signal</keyword>
<accession>A0A5P8E437</accession>
<evidence type="ECO:0000256" key="2">
    <source>
        <dbReference type="SAM" id="SignalP"/>
    </source>
</evidence>
<sequence length="230" mass="26321">MKKIIIALTAICLVTATNVCAQQSQQQADDEKKARAFLDKVAQKYQNDLSADKGIEFTYESSYFQNRQPAGTYKGTIKIKNKKFFINLCALMIWYDGKVFVQRTVSNNQPAQVTIDPSPKKSELDKKNPYAFLTMYKKGYKLSIDENVSYQGMTCKEVHFVSKQSAAEIQEMYAAFDANLNPVSIRLRQGKYNWIRIRVSNFKAGTSIPDKVFHYDEIEGKNKGDIVTRY</sequence>
<dbReference type="Proteomes" id="UP000249375">
    <property type="component" value="Chromosome"/>
</dbReference>
<reference evidence="3 4" key="1">
    <citation type="submission" date="2018-11" db="EMBL/GenBank/DDBJ databases">
        <authorList>
            <person name="Na S.W."/>
            <person name="Baik M."/>
        </authorList>
    </citation>
    <scope>NUCLEOTIDE SEQUENCE [LARGE SCALE GENOMIC DNA]</scope>
    <source>
        <strain evidence="3 4">E39</strain>
    </source>
</reference>
<name>A0A5P8E437_9BACT</name>
<gene>
    <name evidence="3" type="ORF">C7Y71_000755</name>
</gene>
<organism evidence="3 4">
    <name type="scientific">Pseudoprevotella muciniphila</name>
    <dbReference type="NCBI Taxonomy" id="2133944"/>
    <lineage>
        <taxon>Bacteria</taxon>
        <taxon>Pseudomonadati</taxon>
        <taxon>Bacteroidota</taxon>
        <taxon>Bacteroidia</taxon>
        <taxon>Bacteroidales</taxon>
        <taxon>Prevotellaceae</taxon>
        <taxon>Pseudoprevotella</taxon>
    </lineage>
</organism>
<dbReference type="KEGG" id="alq:C7Y71_000755"/>
<protein>
    <recommendedName>
        <fullName evidence="5">Outer membrane lipoprotein carrier protein LolA</fullName>
    </recommendedName>
</protein>
<feature type="chain" id="PRO_5024425098" description="Outer membrane lipoprotein carrier protein LolA" evidence="2">
    <location>
        <begin position="22"/>
        <end position="230"/>
    </location>
</feature>
<dbReference type="CDD" id="cd16325">
    <property type="entry name" value="LolA"/>
    <property type="match status" value="1"/>
</dbReference>
<feature type="signal peptide" evidence="2">
    <location>
        <begin position="1"/>
        <end position="21"/>
    </location>
</feature>
<dbReference type="RefSeq" id="WP_111898733.1">
    <property type="nucleotide sequence ID" value="NZ_CP033459.1"/>
</dbReference>
<dbReference type="InterPro" id="IPR004564">
    <property type="entry name" value="OM_lipoprot_carrier_LolA-like"/>
</dbReference>
<dbReference type="InterPro" id="IPR029046">
    <property type="entry name" value="LolA/LolB/LppX"/>
</dbReference>
<dbReference type="EMBL" id="CP033459">
    <property type="protein sequence ID" value="QFQ11670.1"/>
    <property type="molecule type" value="Genomic_DNA"/>
</dbReference>
<keyword evidence="4" id="KW-1185">Reference proteome</keyword>
<dbReference type="AlphaFoldDB" id="A0A5P8E437"/>
<proteinExistence type="predicted"/>
<dbReference type="Pfam" id="PF16584">
    <property type="entry name" value="LolA_2"/>
    <property type="match status" value="1"/>
</dbReference>
<dbReference type="OrthoDB" id="9810685at2"/>
<dbReference type="Gene3D" id="2.50.20.10">
    <property type="entry name" value="Lipoprotein localisation LolA/LolB/LppX"/>
    <property type="match status" value="1"/>
</dbReference>
<evidence type="ECO:0000256" key="1">
    <source>
        <dbReference type="ARBA" id="ARBA00022729"/>
    </source>
</evidence>
<evidence type="ECO:0000313" key="4">
    <source>
        <dbReference type="Proteomes" id="UP000249375"/>
    </source>
</evidence>
<dbReference type="SUPFAM" id="SSF89392">
    <property type="entry name" value="Prokaryotic lipoproteins and lipoprotein localization factors"/>
    <property type="match status" value="1"/>
</dbReference>
<evidence type="ECO:0000313" key="3">
    <source>
        <dbReference type="EMBL" id="QFQ11670.1"/>
    </source>
</evidence>
<evidence type="ECO:0008006" key="5">
    <source>
        <dbReference type="Google" id="ProtNLM"/>
    </source>
</evidence>